<evidence type="ECO:0000313" key="9">
    <source>
        <dbReference type="RefSeq" id="XP_016483384.1"/>
    </source>
</evidence>
<evidence type="ECO:0000256" key="2">
    <source>
        <dbReference type="ARBA" id="ARBA00022614"/>
    </source>
</evidence>
<dbReference type="Gene3D" id="1.10.8.430">
    <property type="entry name" value="Helical domain of apoptotic protease-activating factors"/>
    <property type="match status" value="1"/>
</dbReference>
<dbReference type="GO" id="GO:0006952">
    <property type="term" value="P:defense response"/>
    <property type="evidence" value="ECO:0007669"/>
    <property type="project" value="UniProtKB-KW"/>
</dbReference>
<keyword evidence="5" id="KW-0611">Plant defense</keyword>
<protein>
    <submittedName>
        <fullName evidence="9">Disease resistance protein RPP13-like</fullName>
    </submittedName>
</protein>
<feature type="domain" description="Disease resistance N-terminal" evidence="8">
    <location>
        <begin position="5"/>
        <end position="90"/>
    </location>
</feature>
<dbReference type="GO" id="GO:0043531">
    <property type="term" value="F:ADP binding"/>
    <property type="evidence" value="ECO:0007669"/>
    <property type="project" value="InterPro"/>
</dbReference>
<dbReference type="InterPro" id="IPR042197">
    <property type="entry name" value="Apaf_helical"/>
</dbReference>
<dbReference type="PANTHER" id="PTHR36766">
    <property type="entry name" value="PLANT BROAD-SPECTRUM MILDEW RESISTANCE PROTEIN RPW8"/>
    <property type="match status" value="1"/>
</dbReference>
<proteinExistence type="inferred from homology"/>
<dbReference type="PRINTS" id="PR00364">
    <property type="entry name" value="DISEASERSIST"/>
</dbReference>
<dbReference type="CDD" id="cd14798">
    <property type="entry name" value="RX-CC_like"/>
    <property type="match status" value="1"/>
</dbReference>
<dbReference type="OMA" id="IMEETLY"/>
<accession>A0A1S4B3F6</accession>
<sequence length="369" mass="41732">MADVALQFVVETLVPIIIENWKIIGGAKEDPAQLLGELNRLKAFLKDAATYRQSNSEQWKYFIKEVQVMVYKAEGLIDKLLVEEKLHQEKNIIMQNLDAKYAKKARDLAKEIRDALEQVKKIRQQNPEAFQAKPMLDDQPEIVAPGPQDTLLEENEVVGFDEEAKIVIERLAEGTDDLDVIPVVGLAGLGKTTLAIKIYNDPKICYEFFKTIWVYVGPQQYKPKEVFLSILEGFTKRTTEYQHMAVSDLTNIIREFILKGGKCLIVLDDVWATDVVDSVMKVFPEISNGHRIMFTTRDLRIGRYANPDPHSLKFLTDKESFQLLEKRVFGSNIRKCPEDLIAHGESIANQCSGLPLAVVVIAGALKGRT</sequence>
<dbReference type="InterPro" id="IPR002182">
    <property type="entry name" value="NB-ARC"/>
</dbReference>
<dbReference type="FunFam" id="3.40.50.300:FF:001091">
    <property type="entry name" value="Probable disease resistance protein At1g61300"/>
    <property type="match status" value="1"/>
</dbReference>
<evidence type="ECO:0000259" key="8">
    <source>
        <dbReference type="Pfam" id="PF18052"/>
    </source>
</evidence>
<keyword evidence="3" id="KW-0677">Repeat</keyword>
<name>A0A1S4B3F6_TOBAC</name>
<dbReference type="SUPFAM" id="SSF52540">
    <property type="entry name" value="P-loop containing nucleoside triphosphate hydrolases"/>
    <property type="match status" value="1"/>
</dbReference>
<reference evidence="9" key="1">
    <citation type="submission" date="2025-08" db="UniProtKB">
        <authorList>
            <consortium name="RefSeq"/>
        </authorList>
    </citation>
    <scope>IDENTIFICATION</scope>
</reference>
<dbReference type="RefSeq" id="XP_016483384.1">
    <property type="nucleotide sequence ID" value="XM_016627898.1"/>
</dbReference>
<evidence type="ECO:0000256" key="5">
    <source>
        <dbReference type="ARBA" id="ARBA00022821"/>
    </source>
</evidence>
<dbReference type="Pfam" id="PF18052">
    <property type="entry name" value="Rx_N"/>
    <property type="match status" value="1"/>
</dbReference>
<dbReference type="Gene3D" id="1.20.5.4130">
    <property type="match status" value="1"/>
</dbReference>
<organism evidence="9">
    <name type="scientific">Nicotiana tabacum</name>
    <name type="common">Common tobacco</name>
    <dbReference type="NCBI Taxonomy" id="4097"/>
    <lineage>
        <taxon>Eukaryota</taxon>
        <taxon>Viridiplantae</taxon>
        <taxon>Streptophyta</taxon>
        <taxon>Embryophyta</taxon>
        <taxon>Tracheophyta</taxon>
        <taxon>Spermatophyta</taxon>
        <taxon>Magnoliopsida</taxon>
        <taxon>eudicotyledons</taxon>
        <taxon>Gunneridae</taxon>
        <taxon>Pentapetalae</taxon>
        <taxon>asterids</taxon>
        <taxon>lamiids</taxon>
        <taxon>Solanales</taxon>
        <taxon>Solanaceae</taxon>
        <taxon>Nicotianoideae</taxon>
        <taxon>Nicotianeae</taxon>
        <taxon>Nicotiana</taxon>
    </lineage>
</organism>
<dbReference type="Pfam" id="PF00931">
    <property type="entry name" value="NB-ARC"/>
    <property type="match status" value="1"/>
</dbReference>
<comment type="similarity">
    <text evidence="1">Belongs to the disease resistance NB-LRR family.</text>
</comment>
<dbReference type="SMR" id="A0A1S4B3F6"/>
<dbReference type="PANTHER" id="PTHR36766:SF53">
    <property type="entry name" value="DISEASE RESISTANCE PROTEIN RPP13-LIKE"/>
    <property type="match status" value="1"/>
</dbReference>
<keyword evidence="2" id="KW-0433">Leucine-rich repeat</keyword>
<dbReference type="InterPro" id="IPR038005">
    <property type="entry name" value="RX-like_CC"/>
</dbReference>
<evidence type="ECO:0000256" key="3">
    <source>
        <dbReference type="ARBA" id="ARBA00022737"/>
    </source>
</evidence>
<feature type="non-terminal residue" evidence="9">
    <location>
        <position position="369"/>
    </location>
</feature>
<evidence type="ECO:0000256" key="6">
    <source>
        <dbReference type="ARBA" id="ARBA00022840"/>
    </source>
</evidence>
<dbReference type="InterPro" id="IPR027417">
    <property type="entry name" value="P-loop_NTPase"/>
</dbReference>
<dbReference type="Gene3D" id="3.40.50.300">
    <property type="entry name" value="P-loop containing nucleotide triphosphate hydrolases"/>
    <property type="match status" value="1"/>
</dbReference>
<dbReference type="InterPro" id="IPR041118">
    <property type="entry name" value="Rx_N"/>
</dbReference>
<feature type="domain" description="NB-ARC" evidence="7">
    <location>
        <begin position="165"/>
        <end position="331"/>
    </location>
</feature>
<dbReference type="KEGG" id="nta:107804082"/>
<dbReference type="OrthoDB" id="3027644at2759"/>
<dbReference type="GO" id="GO:0005524">
    <property type="term" value="F:ATP binding"/>
    <property type="evidence" value="ECO:0007669"/>
    <property type="project" value="UniProtKB-KW"/>
</dbReference>
<dbReference type="PaxDb" id="4097-A0A1S4B3F6"/>
<evidence type="ECO:0000256" key="1">
    <source>
        <dbReference type="ARBA" id="ARBA00008894"/>
    </source>
</evidence>
<keyword evidence="6" id="KW-0067">ATP-binding</keyword>
<evidence type="ECO:0000256" key="4">
    <source>
        <dbReference type="ARBA" id="ARBA00022741"/>
    </source>
</evidence>
<keyword evidence="4" id="KW-0547">Nucleotide-binding</keyword>
<evidence type="ECO:0000259" key="7">
    <source>
        <dbReference type="Pfam" id="PF00931"/>
    </source>
</evidence>
<dbReference type="AlphaFoldDB" id="A0A1S4B3F6"/>
<gene>
    <name evidence="9" type="primary">LOC107804082</name>
</gene>